<keyword evidence="2" id="KW-1185">Reference proteome</keyword>
<reference evidence="1" key="1">
    <citation type="submission" date="2024-03" db="EMBL/GenBank/DDBJ databases">
        <title>Novel Streptomyces species of biotechnological and ecological value are a feature of Machair soil.</title>
        <authorList>
            <person name="Prole J.R."/>
            <person name="Goodfellow M."/>
            <person name="Allenby N."/>
            <person name="Ward A.C."/>
        </authorList>
    </citation>
    <scope>NUCLEOTIDE SEQUENCE</scope>
    <source>
        <strain evidence="1">MS1.AVA.4</strain>
    </source>
</reference>
<proteinExistence type="predicted"/>
<comment type="caution">
    <text evidence="1">The sequence shown here is derived from an EMBL/GenBank/DDBJ whole genome shotgun (WGS) entry which is preliminary data.</text>
</comment>
<evidence type="ECO:0000313" key="2">
    <source>
        <dbReference type="Proteomes" id="UP001375539"/>
    </source>
</evidence>
<dbReference type="Proteomes" id="UP001375539">
    <property type="component" value="Unassembled WGS sequence"/>
</dbReference>
<dbReference type="EMBL" id="JBBKAI010000002">
    <property type="protein sequence ID" value="MEJ8660900.1"/>
    <property type="molecule type" value="Genomic_DNA"/>
</dbReference>
<sequence>MSTNNPIIEHFGTEGLRRFPAVALQGSHVPEGATRTLREQGIPVAVGPYFRAASSGDAAQLGAFASRQQLQAPPGPLSRWLRLGTDGGADLCVRPDGAVQAVFLSEVLPDMYVSASVDLFSEALVLLDRAVSRIAVADGLQGAVPVLHSLMTGLQELDPLAFAERESWWPRVLDDVRHTLNFPFSASFEFELAGGRKEVVTDSTGIGRLHPEERIWQRLSSSGVRPEQVTRVYCELEPCFMPGHYCAVWMQHTFPRAQFTHSFGYGASAESREEGLKEAIIFAARQARRRQG</sequence>
<accession>A0ACC6QRI3</accession>
<organism evidence="1 2">
    <name type="scientific">Streptomyces pratisoli</name>
    <dbReference type="NCBI Taxonomy" id="3139917"/>
    <lineage>
        <taxon>Bacteria</taxon>
        <taxon>Bacillati</taxon>
        <taxon>Actinomycetota</taxon>
        <taxon>Actinomycetes</taxon>
        <taxon>Kitasatosporales</taxon>
        <taxon>Streptomycetaceae</taxon>
        <taxon>Streptomyces</taxon>
    </lineage>
</organism>
<name>A0ACC6QRI3_9ACTN</name>
<evidence type="ECO:0000313" key="1">
    <source>
        <dbReference type="EMBL" id="MEJ8660900.1"/>
    </source>
</evidence>
<gene>
    <name evidence="1" type="ORF">WKI58_31050</name>
</gene>
<protein>
    <submittedName>
        <fullName evidence="1">SUKH-4 family immunity protein</fullName>
    </submittedName>
</protein>